<accession>A0AA95MTZ6</accession>
<gene>
    <name evidence="1" type="ORF">QNH39_00420</name>
</gene>
<reference evidence="1" key="1">
    <citation type="submission" date="2023-05" db="EMBL/GenBank/DDBJ databases">
        <title>Comparative genomics of Bacillaceae isolates and their secondary metabolite potential.</title>
        <authorList>
            <person name="Song L."/>
            <person name="Nielsen L.J."/>
            <person name="Mohite O."/>
            <person name="Xu X."/>
            <person name="Weber T."/>
            <person name="Kovacs A.T."/>
        </authorList>
    </citation>
    <scope>NUCLEOTIDE SEQUENCE</scope>
    <source>
        <strain evidence="1">XLM17</strain>
    </source>
</reference>
<keyword evidence="2" id="KW-1185">Reference proteome</keyword>
<organism evidence="1 2">
    <name type="scientific">Neobacillus novalis</name>
    <dbReference type="NCBI Taxonomy" id="220687"/>
    <lineage>
        <taxon>Bacteria</taxon>
        <taxon>Bacillati</taxon>
        <taxon>Bacillota</taxon>
        <taxon>Bacilli</taxon>
        <taxon>Bacillales</taxon>
        <taxon>Bacillaceae</taxon>
        <taxon>Neobacillus</taxon>
    </lineage>
</organism>
<dbReference type="KEGG" id="nnv:QNH39_00420"/>
<dbReference type="RefSeq" id="WP_283935883.1">
    <property type="nucleotide sequence ID" value="NZ_CP126114.1"/>
</dbReference>
<proteinExistence type="predicted"/>
<name>A0AA95MTZ6_9BACI</name>
<dbReference type="EMBL" id="CP126114">
    <property type="protein sequence ID" value="WHY86418.1"/>
    <property type="molecule type" value="Genomic_DNA"/>
</dbReference>
<sequence>MNFLIFEKEKSTEIFNWFMLPVAKPVNAIENASQFVLPFGSVFAFKNKMAQFTILSHF</sequence>
<protein>
    <submittedName>
        <fullName evidence="1">Uncharacterized protein</fullName>
    </submittedName>
</protein>
<evidence type="ECO:0000313" key="1">
    <source>
        <dbReference type="EMBL" id="WHY86418.1"/>
    </source>
</evidence>
<dbReference type="AlphaFoldDB" id="A0AA95MTZ6"/>
<dbReference type="Proteomes" id="UP001178288">
    <property type="component" value="Chromosome"/>
</dbReference>
<evidence type="ECO:0000313" key="2">
    <source>
        <dbReference type="Proteomes" id="UP001178288"/>
    </source>
</evidence>